<evidence type="ECO:0000313" key="3">
    <source>
        <dbReference type="WBParaSite" id="ACRNAN_scaffold5089.g30777.t1"/>
    </source>
</evidence>
<accession>A0A914E276</accession>
<feature type="signal peptide" evidence="1">
    <location>
        <begin position="1"/>
        <end position="24"/>
    </location>
</feature>
<keyword evidence="2" id="KW-1185">Reference proteome</keyword>
<dbReference type="Proteomes" id="UP000887540">
    <property type="component" value="Unplaced"/>
</dbReference>
<name>A0A914E276_9BILA</name>
<feature type="chain" id="PRO_5036872828" evidence="1">
    <location>
        <begin position="25"/>
        <end position="101"/>
    </location>
</feature>
<proteinExistence type="predicted"/>
<sequence length="101" mass="11463">MFSSWSKFVLLSFVLLFLVRKSEAQQGCSAPSCGNYTAQVSTCCQERDNCLQNGQEDSNACRGRFCSCVGMLLRQIFQTMNPQDALTCKMETVQLCRQQWQ</sequence>
<reference evidence="3" key="1">
    <citation type="submission" date="2022-11" db="UniProtKB">
        <authorList>
            <consortium name="WormBaseParasite"/>
        </authorList>
    </citation>
    <scope>IDENTIFICATION</scope>
</reference>
<dbReference type="AlphaFoldDB" id="A0A914E276"/>
<evidence type="ECO:0000256" key="1">
    <source>
        <dbReference type="SAM" id="SignalP"/>
    </source>
</evidence>
<dbReference type="WBParaSite" id="ACRNAN_scaffold5089.g30777.t1">
    <property type="protein sequence ID" value="ACRNAN_scaffold5089.g30777.t1"/>
    <property type="gene ID" value="ACRNAN_scaffold5089.g30777"/>
</dbReference>
<protein>
    <submittedName>
        <fullName evidence="3">Uncharacterized protein</fullName>
    </submittedName>
</protein>
<organism evidence="2 3">
    <name type="scientific">Acrobeloides nanus</name>
    <dbReference type="NCBI Taxonomy" id="290746"/>
    <lineage>
        <taxon>Eukaryota</taxon>
        <taxon>Metazoa</taxon>
        <taxon>Ecdysozoa</taxon>
        <taxon>Nematoda</taxon>
        <taxon>Chromadorea</taxon>
        <taxon>Rhabditida</taxon>
        <taxon>Tylenchina</taxon>
        <taxon>Cephalobomorpha</taxon>
        <taxon>Cephaloboidea</taxon>
        <taxon>Cephalobidae</taxon>
        <taxon>Acrobeloides</taxon>
    </lineage>
</organism>
<keyword evidence="1" id="KW-0732">Signal</keyword>
<evidence type="ECO:0000313" key="2">
    <source>
        <dbReference type="Proteomes" id="UP000887540"/>
    </source>
</evidence>